<feature type="domain" description="Heterokaryon incompatibility" evidence="1">
    <location>
        <begin position="107"/>
        <end position="245"/>
    </location>
</feature>
<dbReference type="InterPro" id="IPR052895">
    <property type="entry name" value="HetReg/Transcr_Mod"/>
</dbReference>
<dbReference type="RefSeq" id="XP_040790670.1">
    <property type="nucleotide sequence ID" value="XM_040932943.1"/>
</dbReference>
<sequence>MSEIRPLITTTPAPNDATYEPLGDGLFKLTLSRENKAEVFDYAISKLSESDYESALILQNLTTWNPSVASLFTKRSSTTILDTPFRLIFPNSALPSFDETGLYVRQYLAISYCWRSEDFLPEGYRKYGNWPISKPFVEAILSDKDHPREGIWIDQLCIDQNSLADKKISVAAMDVIYRSCIRLVVLLEDVFLDEREAVLHEKYDPTKMKFERTWRPEGDERGVFASFYNKVNAARWWERAWCFHEFNVNEPWSDKRQCNVIHNATFIVNGPLGSTVKIKWVNLQLIMGSALYVLPDPRSNVLSSFKGLGNFTGVGRGDDRENGWRSSFMAKYNGVGQKGCTHWADRLSIMINMCGVGLAYMGQELKSKEEVLYLSALLALSAGEVYPLSMIDGQSLTLNNSPTWLARSIAVGDTAIPRFKLGSVNGIYSVSTQEIELDMIFLNAAGVIVKDADLKPTYDIFPKTIKTTQPATHVPEPYLGTTMNALPDTSLDKSRRRFLAGCIINGHTFTVRLWSQLKRDVLVPNYNIGVFKDLAPNPFLNTAARNFIAQLLPVSALLGIPPPPTFTLEDAQLFLTWLTDPRSMYYISANTFHLKCTRDNHGAFVTAMSINEHFSDGPAGELRAAVPTDLLDATCIPLRVWILRPAKGEQGEGKWRLVGKALLLGEPDLMSEARGSGGREDAVVSLKEKTVVGG</sequence>
<proteinExistence type="predicted"/>
<dbReference type="AlphaFoldDB" id="A0A9P4LB81"/>
<evidence type="ECO:0000259" key="1">
    <source>
        <dbReference type="Pfam" id="PF06985"/>
    </source>
</evidence>
<keyword evidence="3" id="KW-1185">Reference proteome</keyword>
<dbReference type="EMBL" id="ML976615">
    <property type="protein sequence ID" value="KAF1848107.1"/>
    <property type="molecule type" value="Genomic_DNA"/>
</dbReference>
<accession>A0A9P4LB81</accession>
<protein>
    <recommendedName>
        <fullName evidence="1">Heterokaryon incompatibility domain-containing protein</fullName>
    </recommendedName>
</protein>
<dbReference type="PANTHER" id="PTHR24148:SF73">
    <property type="entry name" value="HET DOMAIN PROTEIN (AFU_ORTHOLOGUE AFUA_8G01020)"/>
    <property type="match status" value="1"/>
</dbReference>
<name>A0A9P4LB81_9PLEO</name>
<gene>
    <name evidence="2" type="ORF">K460DRAFT_364098</name>
</gene>
<organism evidence="2 3">
    <name type="scientific">Cucurbitaria berberidis CBS 394.84</name>
    <dbReference type="NCBI Taxonomy" id="1168544"/>
    <lineage>
        <taxon>Eukaryota</taxon>
        <taxon>Fungi</taxon>
        <taxon>Dikarya</taxon>
        <taxon>Ascomycota</taxon>
        <taxon>Pezizomycotina</taxon>
        <taxon>Dothideomycetes</taxon>
        <taxon>Pleosporomycetidae</taxon>
        <taxon>Pleosporales</taxon>
        <taxon>Pleosporineae</taxon>
        <taxon>Cucurbitariaceae</taxon>
        <taxon>Cucurbitaria</taxon>
    </lineage>
</organism>
<comment type="caution">
    <text evidence="2">The sequence shown here is derived from an EMBL/GenBank/DDBJ whole genome shotgun (WGS) entry which is preliminary data.</text>
</comment>
<dbReference type="Pfam" id="PF06985">
    <property type="entry name" value="HET"/>
    <property type="match status" value="1"/>
</dbReference>
<dbReference type="OrthoDB" id="270167at2759"/>
<dbReference type="PANTHER" id="PTHR24148">
    <property type="entry name" value="ANKYRIN REPEAT DOMAIN-CONTAINING PROTEIN 39 HOMOLOG-RELATED"/>
    <property type="match status" value="1"/>
</dbReference>
<evidence type="ECO:0000313" key="3">
    <source>
        <dbReference type="Proteomes" id="UP000800039"/>
    </source>
</evidence>
<reference evidence="2" key="1">
    <citation type="submission" date="2020-01" db="EMBL/GenBank/DDBJ databases">
        <authorList>
            <consortium name="DOE Joint Genome Institute"/>
            <person name="Haridas S."/>
            <person name="Albert R."/>
            <person name="Binder M."/>
            <person name="Bloem J."/>
            <person name="Labutti K."/>
            <person name="Salamov A."/>
            <person name="Andreopoulos B."/>
            <person name="Baker S.E."/>
            <person name="Barry K."/>
            <person name="Bills G."/>
            <person name="Bluhm B.H."/>
            <person name="Cannon C."/>
            <person name="Castanera R."/>
            <person name="Culley D.E."/>
            <person name="Daum C."/>
            <person name="Ezra D."/>
            <person name="Gonzalez J.B."/>
            <person name="Henrissat B."/>
            <person name="Kuo A."/>
            <person name="Liang C."/>
            <person name="Lipzen A."/>
            <person name="Lutzoni F."/>
            <person name="Magnuson J."/>
            <person name="Mondo S."/>
            <person name="Nolan M."/>
            <person name="Ohm R."/>
            <person name="Pangilinan J."/>
            <person name="Park H.-J."/>
            <person name="Ramirez L."/>
            <person name="Alfaro M."/>
            <person name="Sun H."/>
            <person name="Tritt A."/>
            <person name="Yoshinaga Y."/>
            <person name="Zwiers L.-H."/>
            <person name="Turgeon B.G."/>
            <person name="Goodwin S.B."/>
            <person name="Spatafora J.W."/>
            <person name="Crous P.W."/>
            <person name="Grigoriev I.V."/>
        </authorList>
    </citation>
    <scope>NUCLEOTIDE SEQUENCE</scope>
    <source>
        <strain evidence="2">CBS 394.84</strain>
    </source>
</reference>
<evidence type="ECO:0000313" key="2">
    <source>
        <dbReference type="EMBL" id="KAF1848107.1"/>
    </source>
</evidence>
<dbReference type="Proteomes" id="UP000800039">
    <property type="component" value="Unassembled WGS sequence"/>
</dbReference>
<dbReference type="InterPro" id="IPR010730">
    <property type="entry name" value="HET"/>
</dbReference>
<dbReference type="GeneID" id="63850194"/>